<evidence type="ECO:0000313" key="3">
    <source>
        <dbReference type="Proteomes" id="UP000197138"/>
    </source>
</evidence>
<gene>
    <name evidence="2" type="ORF">CDL15_Pgr009014</name>
</gene>
<reference evidence="3" key="1">
    <citation type="journal article" date="2017" name="Plant J.">
        <title>The pomegranate (Punica granatum L.) genome and the genomics of punicalagin biosynthesis.</title>
        <authorList>
            <person name="Qin G."/>
            <person name="Xu C."/>
            <person name="Ming R."/>
            <person name="Tang H."/>
            <person name="Guyot R."/>
            <person name="Kramer E.M."/>
            <person name="Hu Y."/>
            <person name="Yi X."/>
            <person name="Qi Y."/>
            <person name="Xu X."/>
            <person name="Gao Z."/>
            <person name="Pan H."/>
            <person name="Jian J."/>
            <person name="Tian Y."/>
            <person name="Yue Z."/>
            <person name="Xu Y."/>
        </authorList>
    </citation>
    <scope>NUCLEOTIDE SEQUENCE [LARGE SCALE GENOMIC DNA]</scope>
    <source>
        <strain evidence="3">cv. Dabenzi</strain>
    </source>
</reference>
<sequence>MSLIIVDKRQLGLNTIAGQATVVGTIVCVGGAMLLSFYRSPDVEGNSPIYWKFTEKMTGTKTKDDSSNISGPFFCLASSAA</sequence>
<evidence type="ECO:0000313" key="2">
    <source>
        <dbReference type="EMBL" id="OWM65424.1"/>
    </source>
</evidence>
<dbReference type="Proteomes" id="UP000197138">
    <property type="component" value="Unassembled WGS sequence"/>
</dbReference>
<keyword evidence="1" id="KW-1133">Transmembrane helix</keyword>
<name>A0A218VXZ2_PUNGR</name>
<organism evidence="2 3">
    <name type="scientific">Punica granatum</name>
    <name type="common">Pomegranate</name>
    <dbReference type="NCBI Taxonomy" id="22663"/>
    <lineage>
        <taxon>Eukaryota</taxon>
        <taxon>Viridiplantae</taxon>
        <taxon>Streptophyta</taxon>
        <taxon>Embryophyta</taxon>
        <taxon>Tracheophyta</taxon>
        <taxon>Spermatophyta</taxon>
        <taxon>Magnoliopsida</taxon>
        <taxon>eudicotyledons</taxon>
        <taxon>Gunneridae</taxon>
        <taxon>Pentapetalae</taxon>
        <taxon>rosids</taxon>
        <taxon>malvids</taxon>
        <taxon>Myrtales</taxon>
        <taxon>Lythraceae</taxon>
        <taxon>Punica</taxon>
    </lineage>
</organism>
<feature type="transmembrane region" description="Helical" evidence="1">
    <location>
        <begin position="12"/>
        <end position="38"/>
    </location>
</feature>
<protein>
    <submittedName>
        <fullName evidence="2">Uncharacterized protein</fullName>
    </submittedName>
</protein>
<keyword evidence="1" id="KW-0472">Membrane</keyword>
<evidence type="ECO:0000256" key="1">
    <source>
        <dbReference type="SAM" id="Phobius"/>
    </source>
</evidence>
<comment type="caution">
    <text evidence="2">The sequence shown here is derived from an EMBL/GenBank/DDBJ whole genome shotgun (WGS) entry which is preliminary data.</text>
</comment>
<proteinExistence type="predicted"/>
<dbReference type="EMBL" id="MTKT01005615">
    <property type="protein sequence ID" value="OWM65424.1"/>
    <property type="molecule type" value="Genomic_DNA"/>
</dbReference>
<keyword evidence="1" id="KW-0812">Transmembrane</keyword>
<accession>A0A218VXZ2</accession>
<dbReference type="AlphaFoldDB" id="A0A218VXZ2"/>